<protein>
    <submittedName>
        <fullName evidence="1">Uncharacterized protein</fullName>
    </submittedName>
</protein>
<reference evidence="2" key="1">
    <citation type="journal article" date="2011" name="Nat. Biotechnol.">
        <title>The genomic sequence of the Chinese hamster ovary (CHO)-K1 cell line.</title>
        <authorList>
            <person name="Xu X."/>
            <person name="Nagarajan H."/>
            <person name="Lewis N.E."/>
            <person name="Pan S."/>
            <person name="Cai Z."/>
            <person name="Liu X."/>
            <person name="Chen W."/>
            <person name="Xie M."/>
            <person name="Wang W."/>
            <person name="Hammond S."/>
            <person name="Andersen M.R."/>
            <person name="Neff N."/>
            <person name="Passarelli B."/>
            <person name="Koh W."/>
            <person name="Fan H.C."/>
            <person name="Wang J."/>
            <person name="Gui Y."/>
            <person name="Lee K.H."/>
            <person name="Betenbaugh M.J."/>
            <person name="Quake S.R."/>
            <person name="Famili I."/>
            <person name="Palsson B.O."/>
            <person name="Wang J."/>
        </authorList>
    </citation>
    <scope>NUCLEOTIDE SEQUENCE [LARGE SCALE GENOMIC DNA]</scope>
    <source>
        <strain evidence="2">CHO K1 cell line</strain>
    </source>
</reference>
<evidence type="ECO:0000313" key="2">
    <source>
        <dbReference type="Proteomes" id="UP000001075"/>
    </source>
</evidence>
<dbReference type="AlphaFoldDB" id="G3IQ74"/>
<proteinExistence type="predicted"/>
<accession>G3IQ74</accession>
<organism evidence="1 2">
    <name type="scientific">Cricetulus griseus</name>
    <name type="common">Chinese hamster</name>
    <name type="synonym">Cricetulus barabensis griseus</name>
    <dbReference type="NCBI Taxonomy" id="10029"/>
    <lineage>
        <taxon>Eukaryota</taxon>
        <taxon>Metazoa</taxon>
        <taxon>Chordata</taxon>
        <taxon>Craniata</taxon>
        <taxon>Vertebrata</taxon>
        <taxon>Euteleostomi</taxon>
        <taxon>Mammalia</taxon>
        <taxon>Eutheria</taxon>
        <taxon>Euarchontoglires</taxon>
        <taxon>Glires</taxon>
        <taxon>Rodentia</taxon>
        <taxon>Myomorpha</taxon>
        <taxon>Muroidea</taxon>
        <taxon>Cricetidae</taxon>
        <taxon>Cricetinae</taxon>
        <taxon>Cricetulus</taxon>
    </lineage>
</organism>
<gene>
    <name evidence="1" type="ORF">I79_026171</name>
</gene>
<name>G3IQ74_CRIGR</name>
<sequence length="64" mass="7271">MCVGTQEVQKRMSDLLELELQVWLLVTQYGCWVSNLGPLQEQQVLLTAAISLVPKNFFPQHGIK</sequence>
<dbReference type="InParanoid" id="G3IQ74"/>
<dbReference type="EMBL" id="JH032280">
    <property type="protein sequence ID" value="EGV91207.1"/>
    <property type="molecule type" value="Genomic_DNA"/>
</dbReference>
<evidence type="ECO:0000313" key="1">
    <source>
        <dbReference type="EMBL" id="EGV91207.1"/>
    </source>
</evidence>
<dbReference type="Proteomes" id="UP000001075">
    <property type="component" value="Unassembled WGS sequence"/>
</dbReference>